<sequence length="181" mass="19858">VSLKRRQKPSFPPSFLLHFCGGTIVSAQWVVTAAPCTLDRNQLQYLHDTAGEQDLGLRESTEQTLPVKSVIQHPKFDPRTPKNYDTALLKLDGTFSFSKGRVSCLSVLPACLPHPGEKFEAGNICTACGWGGSKEKGLLPQVLCEVNLPILKSRECTRALPTLKKPIMCAGFPHRGRDACQ</sequence>
<reference evidence="8 9" key="1">
    <citation type="submission" date="2019-09" db="EMBL/GenBank/DDBJ databases">
        <title>Bird 10,000 Genomes (B10K) Project - Family phase.</title>
        <authorList>
            <person name="Zhang G."/>
        </authorList>
    </citation>
    <scope>NUCLEOTIDE SEQUENCE [LARGE SCALE GENOMIC DNA]</scope>
    <source>
        <strain evidence="8">B10K-DU-002-18</strain>
        <tissue evidence="8">Muscle</tissue>
    </source>
</reference>
<dbReference type="SMART" id="SM00020">
    <property type="entry name" value="Tryp_SPc"/>
    <property type="match status" value="1"/>
</dbReference>
<dbReference type="InterPro" id="IPR001254">
    <property type="entry name" value="Trypsin_dom"/>
</dbReference>
<keyword evidence="9" id="KW-1185">Reference proteome</keyword>
<feature type="non-terminal residue" evidence="8">
    <location>
        <position position="1"/>
    </location>
</feature>
<keyword evidence="5" id="KW-0720">Serine protease</keyword>
<evidence type="ECO:0000256" key="6">
    <source>
        <dbReference type="ARBA" id="ARBA00023157"/>
    </source>
</evidence>
<dbReference type="InterPro" id="IPR001314">
    <property type="entry name" value="Peptidase_S1A"/>
</dbReference>
<protein>
    <submittedName>
        <fullName evidence="8">OVCH2 protein</fullName>
    </submittedName>
</protein>
<keyword evidence="4" id="KW-0378">Hydrolase</keyword>
<dbReference type="PANTHER" id="PTHR24264">
    <property type="entry name" value="TRYPSIN-RELATED"/>
    <property type="match status" value="1"/>
</dbReference>
<dbReference type="InterPro" id="IPR043504">
    <property type="entry name" value="Peptidase_S1_PA_chymotrypsin"/>
</dbReference>
<dbReference type="GO" id="GO:0006508">
    <property type="term" value="P:proteolysis"/>
    <property type="evidence" value="ECO:0007669"/>
    <property type="project" value="UniProtKB-KW"/>
</dbReference>
<dbReference type="Pfam" id="PF00089">
    <property type="entry name" value="Trypsin"/>
    <property type="match status" value="1"/>
</dbReference>
<evidence type="ECO:0000256" key="3">
    <source>
        <dbReference type="ARBA" id="ARBA00022670"/>
    </source>
</evidence>
<evidence type="ECO:0000256" key="2">
    <source>
        <dbReference type="ARBA" id="ARBA00022525"/>
    </source>
</evidence>
<dbReference type="Proteomes" id="UP000527178">
    <property type="component" value="Unassembled WGS sequence"/>
</dbReference>
<dbReference type="GO" id="GO:0005615">
    <property type="term" value="C:extracellular space"/>
    <property type="evidence" value="ECO:0007669"/>
    <property type="project" value="TreeGrafter"/>
</dbReference>
<dbReference type="FunFam" id="2.40.10.10:FF:000068">
    <property type="entry name" value="transmembrane protease serine 2"/>
    <property type="match status" value="1"/>
</dbReference>
<proteinExistence type="predicted"/>
<feature type="domain" description="Peptidase S1" evidence="7">
    <location>
        <begin position="1"/>
        <end position="181"/>
    </location>
</feature>
<comment type="subcellular location">
    <subcellularLocation>
        <location evidence="1">Secreted</location>
    </subcellularLocation>
</comment>
<dbReference type="EMBL" id="VWYN01000649">
    <property type="protein sequence ID" value="NXR43934.1"/>
    <property type="molecule type" value="Genomic_DNA"/>
</dbReference>
<gene>
    <name evidence="8" type="primary">Ovch2</name>
    <name evidence="8" type="ORF">HIPICT_R03060</name>
</gene>
<dbReference type="GO" id="GO:0004252">
    <property type="term" value="F:serine-type endopeptidase activity"/>
    <property type="evidence" value="ECO:0007669"/>
    <property type="project" value="InterPro"/>
</dbReference>
<keyword evidence="3" id="KW-0645">Protease</keyword>
<dbReference type="CDD" id="cd00190">
    <property type="entry name" value="Tryp_SPc"/>
    <property type="match status" value="1"/>
</dbReference>
<feature type="non-terminal residue" evidence="8">
    <location>
        <position position="181"/>
    </location>
</feature>
<organism evidence="8 9">
    <name type="scientific">Hippolais icterina</name>
    <name type="common">icterine warbler</name>
    <dbReference type="NCBI Taxonomy" id="68497"/>
    <lineage>
        <taxon>Eukaryota</taxon>
        <taxon>Metazoa</taxon>
        <taxon>Chordata</taxon>
        <taxon>Craniata</taxon>
        <taxon>Vertebrata</taxon>
        <taxon>Euteleostomi</taxon>
        <taxon>Archelosauria</taxon>
        <taxon>Archosauria</taxon>
        <taxon>Dinosauria</taxon>
        <taxon>Saurischia</taxon>
        <taxon>Theropoda</taxon>
        <taxon>Coelurosauria</taxon>
        <taxon>Aves</taxon>
        <taxon>Neognathae</taxon>
        <taxon>Neoaves</taxon>
        <taxon>Telluraves</taxon>
        <taxon>Australaves</taxon>
        <taxon>Passeriformes</taxon>
        <taxon>Sylvioidea</taxon>
        <taxon>Sylviidae</taxon>
        <taxon>Acrocephalinae</taxon>
        <taxon>Hippolais</taxon>
    </lineage>
</organism>
<dbReference type="SUPFAM" id="SSF50494">
    <property type="entry name" value="Trypsin-like serine proteases"/>
    <property type="match status" value="1"/>
</dbReference>
<dbReference type="PANTHER" id="PTHR24264:SF65">
    <property type="entry name" value="SRCR DOMAIN-CONTAINING PROTEIN"/>
    <property type="match status" value="1"/>
</dbReference>
<name>A0A7L2L9E6_9SYLV</name>
<dbReference type="InterPro" id="IPR050127">
    <property type="entry name" value="Serine_Proteases_S1"/>
</dbReference>
<dbReference type="PRINTS" id="PR00722">
    <property type="entry name" value="CHYMOTRYPSIN"/>
</dbReference>
<dbReference type="Gene3D" id="2.40.10.10">
    <property type="entry name" value="Trypsin-like serine proteases"/>
    <property type="match status" value="1"/>
</dbReference>
<keyword evidence="2" id="KW-0964">Secreted</keyword>
<evidence type="ECO:0000256" key="4">
    <source>
        <dbReference type="ARBA" id="ARBA00022801"/>
    </source>
</evidence>
<dbReference type="PROSITE" id="PS50240">
    <property type="entry name" value="TRYPSIN_DOM"/>
    <property type="match status" value="1"/>
</dbReference>
<evidence type="ECO:0000259" key="7">
    <source>
        <dbReference type="PROSITE" id="PS50240"/>
    </source>
</evidence>
<dbReference type="AlphaFoldDB" id="A0A7L2L9E6"/>
<comment type="caution">
    <text evidence="8">The sequence shown here is derived from an EMBL/GenBank/DDBJ whole genome shotgun (WGS) entry which is preliminary data.</text>
</comment>
<keyword evidence="6" id="KW-1015">Disulfide bond</keyword>
<evidence type="ECO:0000256" key="5">
    <source>
        <dbReference type="ARBA" id="ARBA00022825"/>
    </source>
</evidence>
<accession>A0A7L2L9E6</accession>
<evidence type="ECO:0000313" key="9">
    <source>
        <dbReference type="Proteomes" id="UP000527178"/>
    </source>
</evidence>
<dbReference type="InterPro" id="IPR009003">
    <property type="entry name" value="Peptidase_S1_PA"/>
</dbReference>
<evidence type="ECO:0000313" key="8">
    <source>
        <dbReference type="EMBL" id="NXR43934.1"/>
    </source>
</evidence>
<evidence type="ECO:0000256" key="1">
    <source>
        <dbReference type="ARBA" id="ARBA00004613"/>
    </source>
</evidence>